<proteinExistence type="predicted"/>
<protein>
    <recommendedName>
        <fullName evidence="4">Lipoprotein</fullName>
    </recommendedName>
</protein>
<feature type="chain" id="PRO_5038792489" description="Lipoprotein" evidence="1">
    <location>
        <begin position="20"/>
        <end position="125"/>
    </location>
</feature>
<name>A0A0B5ATA2_9BACL</name>
<dbReference type="PROSITE" id="PS51257">
    <property type="entry name" value="PROKAR_LIPOPROTEIN"/>
    <property type="match status" value="1"/>
</dbReference>
<evidence type="ECO:0000313" key="3">
    <source>
        <dbReference type="Proteomes" id="UP000031449"/>
    </source>
</evidence>
<dbReference type="HOGENOM" id="CLU_1989620_0_0_9"/>
<dbReference type="EMBL" id="CP009417">
    <property type="protein sequence ID" value="AJD93311.1"/>
    <property type="molecule type" value="Genomic_DNA"/>
</dbReference>
<accession>A0A0B5ATA2</accession>
<dbReference type="AlphaFoldDB" id="A0A0B5ATA2"/>
<keyword evidence="3" id="KW-1185">Reference proteome</keyword>
<geneLocation type="plasmid" evidence="3"/>
<reference evidence="2 3" key="1">
    <citation type="submission" date="2014-08" db="EMBL/GenBank/DDBJ databases">
        <title>Complete genome of a marine bacteria Jeotgalibacillus malaysiensis.</title>
        <authorList>
            <person name="Yaakop A.S."/>
            <person name="Chan K.-G."/>
            <person name="Goh K.M."/>
        </authorList>
    </citation>
    <scope>NUCLEOTIDE SEQUENCE [LARGE SCALE GENOMIC DNA]</scope>
    <source>
        <strain evidence="2 3">D5</strain>
        <plasmid evidence="3">Plasmid</plasmid>
    </source>
</reference>
<evidence type="ECO:0000256" key="1">
    <source>
        <dbReference type="SAM" id="SignalP"/>
    </source>
</evidence>
<dbReference type="Proteomes" id="UP000031449">
    <property type="component" value="Plasmid unnamed"/>
</dbReference>
<evidence type="ECO:0000313" key="2">
    <source>
        <dbReference type="EMBL" id="AJD93311.1"/>
    </source>
</evidence>
<feature type="signal peptide" evidence="1">
    <location>
        <begin position="1"/>
        <end position="19"/>
    </location>
</feature>
<gene>
    <name evidence="2" type="ORF">JMA_39930</name>
</gene>
<dbReference type="KEGG" id="jeo:JMA_39930"/>
<keyword evidence="1" id="KW-0732">Signal</keyword>
<organism evidence="2 3">
    <name type="scientific">Jeotgalibacillus malaysiensis</name>
    <dbReference type="NCBI Taxonomy" id="1508404"/>
    <lineage>
        <taxon>Bacteria</taxon>
        <taxon>Bacillati</taxon>
        <taxon>Bacillota</taxon>
        <taxon>Bacilli</taxon>
        <taxon>Bacillales</taxon>
        <taxon>Caryophanaceae</taxon>
        <taxon>Jeotgalibacillus</taxon>
    </lineage>
</organism>
<keyword evidence="2" id="KW-0614">Plasmid</keyword>
<evidence type="ECO:0008006" key="4">
    <source>
        <dbReference type="Google" id="ProtNLM"/>
    </source>
</evidence>
<dbReference type="BioCyc" id="JESP1508404:G14D9-13277-MONOMER"/>
<sequence length="125" mass="14235">MKKYVFMIGTALLAFSALAGCTQAVEDKAKTEVEEAVKTEVSDKLAEKKVVAYEDRKIYQFDPEKQVLVDDGVIKKGEEYLRPVKTGETLLQDDEYYDYVQYGDKMVLINAMESTTDLRETMAKE</sequence>